<evidence type="ECO:0000313" key="3">
    <source>
        <dbReference type="Proteomes" id="UP000713479"/>
    </source>
</evidence>
<accession>A0A8T3VF58</accession>
<sequence length="164" mass="18117">MAKILRIILVIVLFIIFFEIGLFSSYTIVTAEVPDVQGLVDMQVTKITGFFNPQSVNDVLIKDPTYINITNQKDVALQMENLSNVDGVNVESMNTSTFDDMDKGKFNVTIEALGYAAPNSTSGQIVISQNPSYKVITSGVAFYRNGELVVDTDTMKIDSVLKLY</sequence>
<dbReference type="Proteomes" id="UP000713479">
    <property type="component" value="Unassembled WGS sequence"/>
</dbReference>
<organism evidence="2 3">
    <name type="scientific">Methanobrevibacter millerae</name>
    <dbReference type="NCBI Taxonomy" id="230361"/>
    <lineage>
        <taxon>Archaea</taxon>
        <taxon>Methanobacteriati</taxon>
        <taxon>Methanobacteriota</taxon>
        <taxon>Methanomada group</taxon>
        <taxon>Methanobacteria</taxon>
        <taxon>Methanobacteriales</taxon>
        <taxon>Methanobacteriaceae</taxon>
        <taxon>Methanobrevibacter</taxon>
    </lineage>
</organism>
<evidence type="ECO:0000256" key="1">
    <source>
        <dbReference type="SAM" id="Phobius"/>
    </source>
</evidence>
<feature type="transmembrane region" description="Helical" evidence="1">
    <location>
        <begin position="7"/>
        <end position="29"/>
    </location>
</feature>
<reference evidence="2" key="1">
    <citation type="submission" date="2019-04" db="EMBL/GenBank/DDBJ databases">
        <title>Evolution of Biomass-Degrading Anaerobic Consortia Revealed by Metagenomics.</title>
        <authorList>
            <person name="Peng X."/>
        </authorList>
    </citation>
    <scope>NUCLEOTIDE SEQUENCE</scope>
    <source>
        <strain evidence="2">SIG13</strain>
    </source>
</reference>
<keyword evidence="1" id="KW-1133">Transmembrane helix</keyword>
<gene>
    <name evidence="2" type="ORF">E7Z74_00515</name>
</gene>
<evidence type="ECO:0000313" key="2">
    <source>
        <dbReference type="EMBL" id="MBE6509742.1"/>
    </source>
</evidence>
<name>A0A8T3VF58_9EURY</name>
<comment type="caution">
    <text evidence="2">The sequence shown here is derived from an EMBL/GenBank/DDBJ whole genome shotgun (WGS) entry which is preliminary data.</text>
</comment>
<dbReference type="AlphaFoldDB" id="A0A8T3VF58"/>
<keyword evidence="1" id="KW-0812">Transmembrane</keyword>
<proteinExistence type="predicted"/>
<keyword evidence="1" id="KW-0472">Membrane</keyword>
<dbReference type="EMBL" id="SUTF01000001">
    <property type="protein sequence ID" value="MBE6509742.1"/>
    <property type="molecule type" value="Genomic_DNA"/>
</dbReference>
<protein>
    <submittedName>
        <fullName evidence="2">Uncharacterized protein</fullName>
    </submittedName>
</protein>